<dbReference type="EMBL" id="LT629701">
    <property type="protein sequence ID" value="SDM22925.1"/>
    <property type="molecule type" value="Genomic_DNA"/>
</dbReference>
<keyword evidence="1" id="KW-0805">Transcription regulation</keyword>
<accession>A0A1G9RKH8</accession>
<evidence type="ECO:0000313" key="6">
    <source>
        <dbReference type="EMBL" id="SDM22925.1"/>
    </source>
</evidence>
<name>A0A1G9RKH8_ALLAB</name>
<dbReference type="GO" id="GO:0000976">
    <property type="term" value="F:transcription cis-regulatory region binding"/>
    <property type="evidence" value="ECO:0007669"/>
    <property type="project" value="TreeGrafter"/>
</dbReference>
<dbReference type="RefSeq" id="WP_030433595.1">
    <property type="nucleotide sequence ID" value="NZ_JOEF01000047.1"/>
</dbReference>
<evidence type="ECO:0000256" key="1">
    <source>
        <dbReference type="ARBA" id="ARBA00023015"/>
    </source>
</evidence>
<dbReference type="eggNOG" id="COG1309">
    <property type="taxonomic scope" value="Bacteria"/>
</dbReference>
<dbReference type="InterPro" id="IPR036271">
    <property type="entry name" value="Tet_transcr_reg_TetR-rel_C_sf"/>
</dbReference>
<reference evidence="6 7" key="1">
    <citation type="submission" date="2016-10" db="EMBL/GenBank/DDBJ databases">
        <authorList>
            <person name="de Groot N.N."/>
        </authorList>
    </citation>
    <scope>NUCLEOTIDE SEQUENCE [LARGE SCALE GENOMIC DNA]</scope>
    <source>
        <strain evidence="6 7">DSM 44149</strain>
    </source>
</reference>
<dbReference type="GO" id="GO:0003700">
    <property type="term" value="F:DNA-binding transcription factor activity"/>
    <property type="evidence" value="ECO:0007669"/>
    <property type="project" value="TreeGrafter"/>
</dbReference>
<evidence type="ECO:0000256" key="2">
    <source>
        <dbReference type="ARBA" id="ARBA00023125"/>
    </source>
</evidence>
<proteinExistence type="predicted"/>
<dbReference type="PROSITE" id="PS50977">
    <property type="entry name" value="HTH_TETR_2"/>
    <property type="match status" value="1"/>
</dbReference>
<protein>
    <submittedName>
        <fullName evidence="6">DNA-binding transcriptional regulator, AcrR family</fullName>
    </submittedName>
</protein>
<dbReference type="OrthoDB" id="8654052at2"/>
<dbReference type="STRING" id="211114.SAMN04489726_0480"/>
<sequence length="193" mass="21256">MPSTTRESGSRSRTRRAILDAAIALLATRPQASLAEVADAAGVGRSTLHRYFPERTELLSAVVEDSMAQLTAAVAAAELDQGTPAQGLRRIIHTYFELSPVLLVLFGEHLIDTRKDLVGDLDELDAPVFALLERGQREGYFDPEVSKEWLNRVLWAVVYMGIDATTEGTMTRHAALESITRTLEHGMLARPTR</sequence>
<dbReference type="InterPro" id="IPR009057">
    <property type="entry name" value="Homeodomain-like_sf"/>
</dbReference>
<evidence type="ECO:0000259" key="5">
    <source>
        <dbReference type="PROSITE" id="PS50977"/>
    </source>
</evidence>
<organism evidence="6 7">
    <name type="scientific">Allokutzneria albata</name>
    <name type="common">Kibdelosporangium albatum</name>
    <dbReference type="NCBI Taxonomy" id="211114"/>
    <lineage>
        <taxon>Bacteria</taxon>
        <taxon>Bacillati</taxon>
        <taxon>Actinomycetota</taxon>
        <taxon>Actinomycetes</taxon>
        <taxon>Pseudonocardiales</taxon>
        <taxon>Pseudonocardiaceae</taxon>
        <taxon>Allokutzneria</taxon>
    </lineage>
</organism>
<dbReference type="InterPro" id="IPR001647">
    <property type="entry name" value="HTH_TetR"/>
</dbReference>
<dbReference type="Pfam" id="PF00440">
    <property type="entry name" value="TetR_N"/>
    <property type="match status" value="1"/>
</dbReference>
<feature type="domain" description="HTH tetR-type" evidence="5">
    <location>
        <begin position="12"/>
        <end position="70"/>
    </location>
</feature>
<dbReference type="InterPro" id="IPR050109">
    <property type="entry name" value="HTH-type_TetR-like_transc_reg"/>
</dbReference>
<gene>
    <name evidence="6" type="ORF">SAMN04489726_0480</name>
</gene>
<keyword evidence="3" id="KW-0804">Transcription</keyword>
<keyword evidence="2 4" id="KW-0238">DNA-binding</keyword>
<evidence type="ECO:0000256" key="4">
    <source>
        <dbReference type="PROSITE-ProRule" id="PRU00335"/>
    </source>
</evidence>
<dbReference type="SUPFAM" id="SSF48498">
    <property type="entry name" value="Tetracyclin repressor-like, C-terminal domain"/>
    <property type="match status" value="1"/>
</dbReference>
<dbReference type="SUPFAM" id="SSF46689">
    <property type="entry name" value="Homeodomain-like"/>
    <property type="match status" value="1"/>
</dbReference>
<feature type="DNA-binding region" description="H-T-H motif" evidence="4">
    <location>
        <begin position="33"/>
        <end position="52"/>
    </location>
</feature>
<dbReference type="Proteomes" id="UP000183376">
    <property type="component" value="Chromosome I"/>
</dbReference>
<dbReference type="PANTHER" id="PTHR30055">
    <property type="entry name" value="HTH-TYPE TRANSCRIPTIONAL REGULATOR RUTR"/>
    <property type="match status" value="1"/>
</dbReference>
<evidence type="ECO:0000256" key="3">
    <source>
        <dbReference type="ARBA" id="ARBA00023163"/>
    </source>
</evidence>
<dbReference type="AlphaFoldDB" id="A0A1G9RKH8"/>
<dbReference type="Gene3D" id="1.10.357.10">
    <property type="entry name" value="Tetracycline Repressor, domain 2"/>
    <property type="match status" value="1"/>
</dbReference>
<keyword evidence="7" id="KW-1185">Reference proteome</keyword>
<dbReference type="PANTHER" id="PTHR30055:SF234">
    <property type="entry name" value="HTH-TYPE TRANSCRIPTIONAL REGULATOR BETI"/>
    <property type="match status" value="1"/>
</dbReference>
<evidence type="ECO:0000313" key="7">
    <source>
        <dbReference type="Proteomes" id="UP000183376"/>
    </source>
</evidence>